<dbReference type="InterPro" id="IPR011335">
    <property type="entry name" value="Restrct_endonuc-II-like"/>
</dbReference>
<evidence type="ECO:0000313" key="2">
    <source>
        <dbReference type="EMBL" id="CAI8902397.1"/>
    </source>
</evidence>
<feature type="domain" description="Restriction endonuclease type IV Mrr" evidence="1">
    <location>
        <begin position="6"/>
        <end position="43"/>
    </location>
</feature>
<keyword evidence="3" id="KW-1185">Reference proteome</keyword>
<dbReference type="SUPFAM" id="SSF52980">
    <property type="entry name" value="Restriction endonuclease-like"/>
    <property type="match status" value="1"/>
</dbReference>
<accession>A0ABM9I5B6</accession>
<gene>
    <name evidence="2" type="ORF">MSZNOR_3469</name>
</gene>
<dbReference type="Proteomes" id="UP001162030">
    <property type="component" value="Chromosome"/>
</dbReference>
<evidence type="ECO:0000313" key="3">
    <source>
        <dbReference type="Proteomes" id="UP001162030"/>
    </source>
</evidence>
<dbReference type="InterPro" id="IPR007560">
    <property type="entry name" value="Restrct_endonuc_IV_Mrr"/>
</dbReference>
<proteinExistence type="predicted"/>
<dbReference type="Pfam" id="PF04471">
    <property type="entry name" value="Mrr_cat"/>
    <property type="match status" value="1"/>
</dbReference>
<organism evidence="2 3">
    <name type="scientific">Methylocaldum szegediense</name>
    <dbReference type="NCBI Taxonomy" id="73780"/>
    <lineage>
        <taxon>Bacteria</taxon>
        <taxon>Pseudomonadati</taxon>
        <taxon>Pseudomonadota</taxon>
        <taxon>Gammaproteobacteria</taxon>
        <taxon>Methylococcales</taxon>
        <taxon>Methylococcaceae</taxon>
        <taxon>Methylocaldum</taxon>
    </lineage>
</organism>
<evidence type="ECO:0000259" key="1">
    <source>
        <dbReference type="Pfam" id="PF04471"/>
    </source>
</evidence>
<name>A0ABM9I5B6_9GAMM</name>
<reference evidence="2 3" key="1">
    <citation type="submission" date="2023-03" db="EMBL/GenBank/DDBJ databases">
        <authorList>
            <person name="Pearce D."/>
        </authorList>
    </citation>
    <scope>NUCLEOTIDE SEQUENCE [LARGE SCALE GENOMIC DNA]</scope>
    <source>
        <strain evidence="2">Msz</strain>
    </source>
</reference>
<sequence>MRDLTLYGVMVAERIPHGIFLTTTDFTKEAREFAKGKNLQLISA</sequence>
<protein>
    <recommendedName>
        <fullName evidence="1">Restriction endonuclease type IV Mrr domain-containing protein</fullName>
    </recommendedName>
</protein>
<dbReference type="EMBL" id="OX458333">
    <property type="protein sequence ID" value="CAI8902397.1"/>
    <property type="molecule type" value="Genomic_DNA"/>
</dbReference>